<evidence type="ECO:0000313" key="1">
    <source>
        <dbReference type="EMBL" id="KKL62947.1"/>
    </source>
</evidence>
<dbReference type="AlphaFoldDB" id="A0A0F9GIG4"/>
<organism evidence="1">
    <name type="scientific">marine sediment metagenome</name>
    <dbReference type="NCBI Taxonomy" id="412755"/>
    <lineage>
        <taxon>unclassified sequences</taxon>
        <taxon>metagenomes</taxon>
        <taxon>ecological metagenomes</taxon>
    </lineage>
</organism>
<accession>A0A0F9GIG4</accession>
<comment type="caution">
    <text evidence="1">The sequence shown here is derived from an EMBL/GenBank/DDBJ whole genome shotgun (WGS) entry which is preliminary data.</text>
</comment>
<protein>
    <submittedName>
        <fullName evidence="1">Uncharacterized protein</fullName>
    </submittedName>
</protein>
<sequence>MLNAKHDKVTIALYQEWPGAKYKRYNVTHVGKPTKRVSIFPATKDGLDQAIKIAERHDAILVKLTQRYFTSATLFDAITEKIRRKEFVRVFQAVGRLPEK</sequence>
<reference evidence="1" key="1">
    <citation type="journal article" date="2015" name="Nature">
        <title>Complex archaea that bridge the gap between prokaryotes and eukaryotes.</title>
        <authorList>
            <person name="Spang A."/>
            <person name="Saw J.H."/>
            <person name="Jorgensen S.L."/>
            <person name="Zaremba-Niedzwiedzka K."/>
            <person name="Martijn J."/>
            <person name="Lind A.E."/>
            <person name="van Eijk R."/>
            <person name="Schleper C."/>
            <person name="Guy L."/>
            <person name="Ettema T.J."/>
        </authorList>
    </citation>
    <scope>NUCLEOTIDE SEQUENCE</scope>
</reference>
<proteinExistence type="predicted"/>
<gene>
    <name evidence="1" type="ORF">LCGC14_2180030</name>
</gene>
<name>A0A0F9GIG4_9ZZZZ</name>
<dbReference type="EMBL" id="LAZR01028329">
    <property type="protein sequence ID" value="KKL62947.1"/>
    <property type="molecule type" value="Genomic_DNA"/>
</dbReference>